<name>E8X176_GRATM</name>
<dbReference type="Proteomes" id="UP000000343">
    <property type="component" value="Chromosome"/>
</dbReference>
<dbReference type="EMBL" id="CP002480">
    <property type="protein sequence ID" value="ADW69030.1"/>
    <property type="molecule type" value="Genomic_DNA"/>
</dbReference>
<sequence length="43" mass="4720">MVNVILQGREAIKLNKDKGFAAICKIMLDTAICGKWDLKSVAL</sequence>
<reference evidence="2" key="1">
    <citation type="submission" date="2011-01" db="EMBL/GenBank/DDBJ databases">
        <title>Complete sequence of chromosome of Acidobacterium sp. MP5ACTX9.</title>
        <authorList>
            <consortium name="US DOE Joint Genome Institute"/>
            <person name="Lucas S."/>
            <person name="Copeland A."/>
            <person name="Lapidus A."/>
            <person name="Cheng J.-F."/>
            <person name="Goodwin L."/>
            <person name="Pitluck S."/>
            <person name="Teshima H."/>
            <person name="Detter J.C."/>
            <person name="Han C."/>
            <person name="Tapia R."/>
            <person name="Land M."/>
            <person name="Hauser L."/>
            <person name="Kyrpides N."/>
            <person name="Ivanova N."/>
            <person name="Ovchinnikova G."/>
            <person name="Pagani I."/>
            <person name="Rawat S.R."/>
            <person name="Mannisto M."/>
            <person name="Haggblom M.M."/>
            <person name="Woyke T."/>
        </authorList>
    </citation>
    <scope>NUCLEOTIDE SEQUENCE [LARGE SCALE GENOMIC DNA]</scope>
    <source>
        <strain evidence="2">MP5ACTX9</strain>
    </source>
</reference>
<proteinExistence type="predicted"/>
<keyword evidence="2" id="KW-1185">Reference proteome</keyword>
<dbReference type="KEGG" id="acm:AciX9_1984"/>
<evidence type="ECO:0000313" key="1">
    <source>
        <dbReference type="EMBL" id="ADW69030.1"/>
    </source>
</evidence>
<dbReference type="PaxDb" id="1198114-AciX9_1984"/>
<dbReference type="AlphaFoldDB" id="E8X176"/>
<evidence type="ECO:0000313" key="2">
    <source>
        <dbReference type="Proteomes" id="UP000000343"/>
    </source>
</evidence>
<dbReference type="HOGENOM" id="CLU_3234228_0_0_0"/>
<accession>E8X176</accession>
<organism evidence="2">
    <name type="scientific">Granulicella tundricola (strain ATCC BAA-1859 / DSM 23138 / MP5ACTX9)</name>
    <dbReference type="NCBI Taxonomy" id="1198114"/>
    <lineage>
        <taxon>Bacteria</taxon>
        <taxon>Pseudomonadati</taxon>
        <taxon>Acidobacteriota</taxon>
        <taxon>Terriglobia</taxon>
        <taxon>Terriglobales</taxon>
        <taxon>Acidobacteriaceae</taxon>
        <taxon>Granulicella</taxon>
    </lineage>
</organism>
<dbReference type="STRING" id="1198114.AciX9_1984"/>
<gene>
    <name evidence="1" type="ordered locus">AciX9_1984</name>
</gene>
<protein>
    <submittedName>
        <fullName evidence="1">Uncharacterized protein</fullName>
    </submittedName>
</protein>